<gene>
    <name evidence="2" type="ORF">CCMP2556_LOCUS11356</name>
</gene>
<proteinExistence type="predicted"/>
<feature type="compositionally biased region" description="Basic and acidic residues" evidence="1">
    <location>
        <begin position="11"/>
        <end position="27"/>
    </location>
</feature>
<feature type="region of interest" description="Disordered" evidence="1">
    <location>
        <begin position="100"/>
        <end position="122"/>
    </location>
</feature>
<protein>
    <submittedName>
        <fullName evidence="2">Uncharacterized protein</fullName>
    </submittedName>
</protein>
<keyword evidence="3" id="KW-1185">Reference proteome</keyword>
<feature type="compositionally biased region" description="Low complexity" evidence="1">
    <location>
        <begin position="103"/>
        <end position="113"/>
    </location>
</feature>
<evidence type="ECO:0000256" key="1">
    <source>
        <dbReference type="SAM" id="MobiDB-lite"/>
    </source>
</evidence>
<name>A0ABP0JH22_9DINO</name>
<feature type="region of interest" description="Disordered" evidence="1">
    <location>
        <begin position="1"/>
        <end position="35"/>
    </location>
</feature>
<organism evidence="2 3">
    <name type="scientific">Durusdinium trenchii</name>
    <dbReference type="NCBI Taxonomy" id="1381693"/>
    <lineage>
        <taxon>Eukaryota</taxon>
        <taxon>Sar</taxon>
        <taxon>Alveolata</taxon>
        <taxon>Dinophyceae</taxon>
        <taxon>Suessiales</taxon>
        <taxon>Symbiodiniaceae</taxon>
        <taxon>Durusdinium</taxon>
    </lineage>
</organism>
<accession>A0ABP0JH22</accession>
<reference evidence="2 3" key="1">
    <citation type="submission" date="2024-02" db="EMBL/GenBank/DDBJ databases">
        <authorList>
            <person name="Chen Y."/>
            <person name="Shah S."/>
            <person name="Dougan E. K."/>
            <person name="Thang M."/>
            <person name="Chan C."/>
        </authorList>
    </citation>
    <scope>NUCLEOTIDE SEQUENCE [LARGE SCALE GENOMIC DNA]</scope>
</reference>
<comment type="caution">
    <text evidence="2">The sequence shown here is derived from an EMBL/GenBank/DDBJ whole genome shotgun (WGS) entry which is preliminary data.</text>
</comment>
<sequence length="172" mass="19304">MGCGASVVDEALAKQKRQGDRAREPSKVPRGHSVKVKVESLKSLEDRHHQRLLKFGKSGQAWGSQRAQSYTSLMPRQVIDGQDVVDMEADGMLEHKSSWNTIRWPAAPPGVRAPGPPNRRRHDEHLENLEQYMEEIESKPNEILTATESKLQEHNIRLRVLADESPAASVLS</sequence>
<evidence type="ECO:0000313" key="2">
    <source>
        <dbReference type="EMBL" id="CAK9013639.1"/>
    </source>
</evidence>
<dbReference type="Proteomes" id="UP001642484">
    <property type="component" value="Unassembled WGS sequence"/>
</dbReference>
<dbReference type="EMBL" id="CAXAMN010005413">
    <property type="protein sequence ID" value="CAK9013639.1"/>
    <property type="molecule type" value="Genomic_DNA"/>
</dbReference>
<evidence type="ECO:0000313" key="3">
    <source>
        <dbReference type="Proteomes" id="UP001642484"/>
    </source>
</evidence>